<protein>
    <submittedName>
        <fullName evidence="1">DNA-directed RNA polymerase II subunit</fullName>
    </submittedName>
</protein>
<comment type="caution">
    <text evidence="1">The sequence shown here is derived from an EMBL/GenBank/DDBJ whole genome shotgun (WGS) entry which is preliminary data.</text>
</comment>
<keyword evidence="2" id="KW-1185">Reference proteome</keyword>
<dbReference type="EMBL" id="QTSX02001477">
    <property type="protein sequence ID" value="KAJ9081421.1"/>
    <property type="molecule type" value="Genomic_DNA"/>
</dbReference>
<accession>A0ACC2U3Z6</accession>
<dbReference type="Proteomes" id="UP001165960">
    <property type="component" value="Unassembled WGS sequence"/>
</dbReference>
<sequence>MFFLKELSHTIQLHPSYFGPDLRSYIKNKLHSDVEGKCSGRYGYIITVINLTSIGSGKILSGSGLAEFDVKYNAVVLRPFKGQVLDAVVVSVNNQGFFCSVGPLTVFVSMLNIPSYLKYDSTSLTPSFRSNDIVLQKDMAVRIKLISCRMEASTIITLGSIQDDFLGVVAP</sequence>
<reference evidence="1" key="1">
    <citation type="submission" date="2022-04" db="EMBL/GenBank/DDBJ databases">
        <title>Genome of the entomopathogenic fungus Entomophthora muscae.</title>
        <authorList>
            <person name="Elya C."/>
            <person name="Lovett B.R."/>
            <person name="Lee E."/>
            <person name="Macias A.M."/>
            <person name="Hajek A.E."/>
            <person name="De Bivort B.L."/>
            <person name="Kasson M.T."/>
            <person name="De Fine Licht H.H."/>
            <person name="Stajich J.E."/>
        </authorList>
    </citation>
    <scope>NUCLEOTIDE SEQUENCE</scope>
    <source>
        <strain evidence="1">Berkeley</strain>
    </source>
</reference>
<proteinExistence type="predicted"/>
<evidence type="ECO:0000313" key="2">
    <source>
        <dbReference type="Proteomes" id="UP001165960"/>
    </source>
</evidence>
<keyword evidence="1" id="KW-0804">Transcription</keyword>
<gene>
    <name evidence="1" type="primary">RPB7_1</name>
    <name evidence="1" type="ORF">DSO57_1014718</name>
</gene>
<evidence type="ECO:0000313" key="1">
    <source>
        <dbReference type="EMBL" id="KAJ9081421.1"/>
    </source>
</evidence>
<name>A0ACC2U3Z6_9FUNG</name>
<keyword evidence="1" id="KW-0240">DNA-directed RNA polymerase</keyword>
<organism evidence="1 2">
    <name type="scientific">Entomophthora muscae</name>
    <dbReference type="NCBI Taxonomy" id="34485"/>
    <lineage>
        <taxon>Eukaryota</taxon>
        <taxon>Fungi</taxon>
        <taxon>Fungi incertae sedis</taxon>
        <taxon>Zoopagomycota</taxon>
        <taxon>Entomophthoromycotina</taxon>
        <taxon>Entomophthoromycetes</taxon>
        <taxon>Entomophthorales</taxon>
        <taxon>Entomophthoraceae</taxon>
        <taxon>Entomophthora</taxon>
    </lineage>
</organism>